<dbReference type="InterPro" id="IPR050083">
    <property type="entry name" value="HtpX_protease"/>
</dbReference>
<sequence>MTMRTRFRPDHQLTTRMLVTVFLLGLVYVAFIVALILLIKSVVVVVLIAGGLLFTQFWFSDRIALYAMRARIVTPEEEPHLHGMIDRLCATADMPKPRVAVADMELPNAFAAGRSTRRAVLCVTTGLTRRLDTGELEGVLAHELSHVAHRDVVVMTVASFLGVVAGLIARFAFYSTLFGGGRRDRDGGQVFLLILAVMAVSAAVYAISFLLIRALSRYRELAADRAGAQLTGHPSALASALTKVSGDIARIPTRDLRAAEAFNAFFFAPALSPGFSLSSLMSTHPTLRQRLDQLAALSTELGEVS</sequence>
<evidence type="ECO:0000256" key="2">
    <source>
        <dbReference type="ARBA" id="ARBA00022475"/>
    </source>
</evidence>
<evidence type="ECO:0000313" key="14">
    <source>
        <dbReference type="Proteomes" id="UP000054226"/>
    </source>
</evidence>
<evidence type="ECO:0000256" key="1">
    <source>
        <dbReference type="ARBA" id="ARBA00009779"/>
    </source>
</evidence>
<keyword evidence="6 11" id="KW-0378">Hydrolase</keyword>
<organism evidence="13 14">
    <name type="scientific">Amycolatopsis decaplanina DSM 44594</name>
    <dbReference type="NCBI Taxonomy" id="1284240"/>
    <lineage>
        <taxon>Bacteria</taxon>
        <taxon>Bacillati</taxon>
        <taxon>Actinomycetota</taxon>
        <taxon>Actinomycetes</taxon>
        <taxon>Pseudonocardiales</taxon>
        <taxon>Pseudonocardiaceae</taxon>
        <taxon>Amycolatopsis</taxon>
    </lineage>
</organism>
<keyword evidence="10 11" id="KW-0472">Membrane</keyword>
<proteinExistence type="inferred from homology"/>
<keyword evidence="5 11" id="KW-0479">Metal-binding</keyword>
<keyword evidence="7 11" id="KW-0862">Zinc</keyword>
<dbReference type="GO" id="GO:0005886">
    <property type="term" value="C:plasma membrane"/>
    <property type="evidence" value="ECO:0007669"/>
    <property type="project" value="UniProtKB-SubCell"/>
</dbReference>
<feature type="binding site" evidence="11">
    <location>
        <position position="220"/>
    </location>
    <ligand>
        <name>Zn(2+)</name>
        <dbReference type="ChEBI" id="CHEBI:29105"/>
        <note>catalytic</note>
    </ligand>
</feature>
<evidence type="ECO:0000256" key="7">
    <source>
        <dbReference type="ARBA" id="ARBA00022833"/>
    </source>
</evidence>
<feature type="transmembrane region" description="Helical" evidence="11">
    <location>
        <begin position="13"/>
        <end position="36"/>
    </location>
</feature>
<dbReference type="Pfam" id="PF01435">
    <property type="entry name" value="Peptidase_M48"/>
    <property type="match status" value="1"/>
</dbReference>
<dbReference type="HAMAP" id="MF_00188">
    <property type="entry name" value="Pept_M48_protease_HtpX"/>
    <property type="match status" value="1"/>
</dbReference>
<evidence type="ECO:0000256" key="11">
    <source>
        <dbReference type="HAMAP-Rule" id="MF_00188"/>
    </source>
</evidence>
<dbReference type="InterPro" id="IPR001915">
    <property type="entry name" value="Peptidase_M48"/>
</dbReference>
<feature type="active site" evidence="11">
    <location>
        <position position="143"/>
    </location>
</feature>
<dbReference type="MEROPS" id="M48.004"/>
<keyword evidence="2 11" id="KW-1003">Cell membrane</keyword>
<evidence type="ECO:0000256" key="5">
    <source>
        <dbReference type="ARBA" id="ARBA00022723"/>
    </source>
</evidence>
<evidence type="ECO:0000256" key="4">
    <source>
        <dbReference type="ARBA" id="ARBA00022692"/>
    </source>
</evidence>
<dbReference type="PANTHER" id="PTHR43221">
    <property type="entry name" value="PROTEASE HTPX"/>
    <property type="match status" value="1"/>
</dbReference>
<accession>M2ZMR4</accession>
<dbReference type="AlphaFoldDB" id="M2ZMR4"/>
<comment type="caution">
    <text evidence="13">The sequence shown here is derived from an EMBL/GenBank/DDBJ whole genome shotgun (WGS) entry which is preliminary data.</text>
</comment>
<evidence type="ECO:0000256" key="10">
    <source>
        <dbReference type="ARBA" id="ARBA00023136"/>
    </source>
</evidence>
<comment type="cofactor">
    <cofactor evidence="11">
        <name>Zn(2+)</name>
        <dbReference type="ChEBI" id="CHEBI:29105"/>
    </cofactor>
    <text evidence="11">Binds 1 zinc ion per subunit.</text>
</comment>
<evidence type="ECO:0000256" key="8">
    <source>
        <dbReference type="ARBA" id="ARBA00022989"/>
    </source>
</evidence>
<dbReference type="InterPro" id="IPR022919">
    <property type="entry name" value="Pept_M48_protease_HtpX"/>
</dbReference>
<keyword evidence="14" id="KW-1185">Reference proteome</keyword>
<dbReference type="NCBIfam" id="NF002669">
    <property type="entry name" value="PRK02391.1"/>
    <property type="match status" value="1"/>
</dbReference>
<name>M2ZMR4_9PSEU</name>
<dbReference type="GO" id="GO:0004222">
    <property type="term" value="F:metalloendopeptidase activity"/>
    <property type="evidence" value="ECO:0007669"/>
    <property type="project" value="UniProtKB-UniRule"/>
</dbReference>
<evidence type="ECO:0000313" key="13">
    <source>
        <dbReference type="EMBL" id="EME61689.1"/>
    </source>
</evidence>
<dbReference type="PATRIC" id="fig|1284240.4.peg.2233"/>
<dbReference type="Proteomes" id="UP000054226">
    <property type="component" value="Unassembled WGS sequence"/>
</dbReference>
<evidence type="ECO:0000259" key="12">
    <source>
        <dbReference type="Pfam" id="PF01435"/>
    </source>
</evidence>
<dbReference type="GO" id="GO:0006508">
    <property type="term" value="P:proteolysis"/>
    <property type="evidence" value="ECO:0007669"/>
    <property type="project" value="UniProtKB-KW"/>
</dbReference>
<feature type="binding site" evidence="11">
    <location>
        <position position="142"/>
    </location>
    <ligand>
        <name>Zn(2+)</name>
        <dbReference type="ChEBI" id="CHEBI:29105"/>
        <note>catalytic</note>
    </ligand>
</feature>
<feature type="transmembrane region" description="Helical" evidence="11">
    <location>
        <begin position="42"/>
        <end position="59"/>
    </location>
</feature>
<keyword evidence="13" id="KW-0346">Stress response</keyword>
<dbReference type="RefSeq" id="WP_007030100.1">
    <property type="nucleotide sequence ID" value="NZ_AOHO01000045.1"/>
</dbReference>
<comment type="similarity">
    <text evidence="1 11">Belongs to the peptidase M48B family.</text>
</comment>
<evidence type="ECO:0000256" key="6">
    <source>
        <dbReference type="ARBA" id="ARBA00022801"/>
    </source>
</evidence>
<keyword evidence="3 11" id="KW-0645">Protease</keyword>
<feature type="transmembrane region" description="Helical" evidence="11">
    <location>
        <begin position="152"/>
        <end position="178"/>
    </location>
</feature>
<feature type="transmembrane region" description="Helical" evidence="11">
    <location>
        <begin position="190"/>
        <end position="212"/>
    </location>
</feature>
<keyword evidence="8 11" id="KW-1133">Transmembrane helix</keyword>
<evidence type="ECO:0000256" key="3">
    <source>
        <dbReference type="ARBA" id="ARBA00022670"/>
    </source>
</evidence>
<comment type="subcellular location">
    <subcellularLocation>
        <location evidence="11">Cell membrane</location>
        <topology evidence="11">Multi-pass membrane protein</topology>
    </subcellularLocation>
</comment>
<dbReference type="PANTHER" id="PTHR43221:SF2">
    <property type="entry name" value="PROTEASE HTPX HOMOLOG"/>
    <property type="match status" value="1"/>
</dbReference>
<dbReference type="GO" id="GO:0008270">
    <property type="term" value="F:zinc ion binding"/>
    <property type="evidence" value="ECO:0007669"/>
    <property type="project" value="UniProtKB-UniRule"/>
</dbReference>
<dbReference type="EC" id="3.4.24.-" evidence="11"/>
<keyword evidence="4 11" id="KW-0812">Transmembrane</keyword>
<feature type="binding site" evidence="11">
    <location>
        <position position="146"/>
    </location>
    <ligand>
        <name>Zn(2+)</name>
        <dbReference type="ChEBI" id="CHEBI:29105"/>
        <note>catalytic</note>
    </ligand>
</feature>
<evidence type="ECO:0000256" key="9">
    <source>
        <dbReference type="ARBA" id="ARBA00023049"/>
    </source>
</evidence>
<dbReference type="Gene3D" id="3.30.2010.10">
    <property type="entry name" value="Metalloproteases ('zincins'), catalytic domain"/>
    <property type="match status" value="1"/>
</dbReference>
<dbReference type="EMBL" id="AOHO01000045">
    <property type="protein sequence ID" value="EME61689.1"/>
    <property type="molecule type" value="Genomic_DNA"/>
</dbReference>
<reference evidence="13 14" key="1">
    <citation type="journal article" date="2013" name="Genome Announc.">
        <title>Draft Genome Sequence of Amycolatopsis decaplanina Strain DSM 44594T.</title>
        <authorList>
            <person name="Kaur N."/>
            <person name="Kumar S."/>
            <person name="Bala M."/>
            <person name="Raghava G.P."/>
            <person name="Mayilraj S."/>
        </authorList>
    </citation>
    <scope>NUCLEOTIDE SEQUENCE [LARGE SCALE GENOMIC DNA]</scope>
    <source>
        <strain evidence="13 14">DSM 44594</strain>
    </source>
</reference>
<protein>
    <recommendedName>
        <fullName evidence="11">Protease HtpX homolog</fullName>
        <ecNumber evidence="11">3.4.24.-</ecNumber>
    </recommendedName>
</protein>
<gene>
    <name evidence="11" type="primary">htpX</name>
    <name evidence="13" type="ORF">H074_10970</name>
</gene>
<keyword evidence="9 11" id="KW-0482">Metalloprotease</keyword>
<dbReference type="CDD" id="cd07327">
    <property type="entry name" value="M48B_HtpX_like"/>
    <property type="match status" value="1"/>
</dbReference>
<feature type="domain" description="Peptidase M48" evidence="12">
    <location>
        <begin position="76"/>
        <end position="296"/>
    </location>
</feature>